<comment type="subcellular location">
    <subcellularLocation>
        <location evidence="1">Cell membrane</location>
        <topology evidence="1">Multi-pass membrane protein</topology>
    </subcellularLocation>
</comment>
<dbReference type="PANTHER" id="PTHR43394:SF1">
    <property type="entry name" value="ATP-BINDING CASSETTE SUB-FAMILY B MEMBER 10, MITOCHONDRIAL"/>
    <property type="match status" value="1"/>
</dbReference>
<feature type="domain" description="ABC transmembrane type-1" evidence="9">
    <location>
        <begin position="22"/>
        <end position="310"/>
    </location>
</feature>
<dbReference type="InterPro" id="IPR027417">
    <property type="entry name" value="P-loop_NTPase"/>
</dbReference>
<evidence type="ECO:0000313" key="10">
    <source>
        <dbReference type="EMBL" id="CAG9623682.1"/>
    </source>
</evidence>
<dbReference type="Pfam" id="PF00005">
    <property type="entry name" value="ABC_tran"/>
    <property type="match status" value="1"/>
</dbReference>
<dbReference type="InterPro" id="IPR039421">
    <property type="entry name" value="Type_1_exporter"/>
</dbReference>
<dbReference type="Gene3D" id="3.40.50.300">
    <property type="entry name" value="P-loop containing nucleotide triphosphate hydrolases"/>
    <property type="match status" value="1"/>
</dbReference>
<evidence type="ECO:0000259" key="9">
    <source>
        <dbReference type="PROSITE" id="PS50929"/>
    </source>
</evidence>
<dbReference type="SUPFAM" id="SSF52540">
    <property type="entry name" value="P-loop containing nucleoside triphosphate hydrolases"/>
    <property type="match status" value="1"/>
</dbReference>
<evidence type="ECO:0000259" key="8">
    <source>
        <dbReference type="PROSITE" id="PS50893"/>
    </source>
</evidence>
<feature type="domain" description="ABC transporter" evidence="8">
    <location>
        <begin position="342"/>
        <end position="582"/>
    </location>
</feature>
<name>A0ABM8YUL3_9BACI</name>
<dbReference type="Gene3D" id="1.20.1560.10">
    <property type="entry name" value="ABC transporter type 1, transmembrane domain"/>
    <property type="match status" value="1"/>
</dbReference>
<dbReference type="GO" id="GO:0005524">
    <property type="term" value="F:ATP binding"/>
    <property type="evidence" value="ECO:0007669"/>
    <property type="project" value="UniProtKB-KW"/>
</dbReference>
<dbReference type="SMART" id="SM00382">
    <property type="entry name" value="AAA"/>
    <property type="match status" value="1"/>
</dbReference>
<dbReference type="SUPFAM" id="SSF90123">
    <property type="entry name" value="ABC transporter transmembrane region"/>
    <property type="match status" value="1"/>
</dbReference>
<dbReference type="PROSITE" id="PS00211">
    <property type="entry name" value="ABC_TRANSPORTER_1"/>
    <property type="match status" value="1"/>
</dbReference>
<evidence type="ECO:0000256" key="4">
    <source>
        <dbReference type="ARBA" id="ARBA00022840"/>
    </source>
</evidence>
<protein>
    <submittedName>
        <fullName evidence="10">Vitamin B12 import ATP-binding protein BtuD</fullName>
    </submittedName>
</protein>
<evidence type="ECO:0000256" key="1">
    <source>
        <dbReference type="ARBA" id="ARBA00004651"/>
    </source>
</evidence>
<evidence type="ECO:0000313" key="11">
    <source>
        <dbReference type="Proteomes" id="UP000789833"/>
    </source>
</evidence>
<dbReference type="PROSITE" id="PS50893">
    <property type="entry name" value="ABC_TRANSPORTER_2"/>
    <property type="match status" value="1"/>
</dbReference>
<evidence type="ECO:0000256" key="2">
    <source>
        <dbReference type="ARBA" id="ARBA00022692"/>
    </source>
</evidence>
<dbReference type="InterPro" id="IPR003593">
    <property type="entry name" value="AAA+_ATPase"/>
</dbReference>
<dbReference type="PANTHER" id="PTHR43394">
    <property type="entry name" value="ATP-DEPENDENT PERMEASE MDL1, MITOCHONDRIAL"/>
    <property type="match status" value="1"/>
</dbReference>
<sequence length="601" mass="68787">MGKSAFIWSYNLLKKASPKDLFLTIFISLFLALLSAISLKLLSLLVNSGQEIFLGGQSFSVIFIAIFYFLTALVLPNALNILSSWITERLQKYSQMEISKKIMMKSTRINLEILEDSEYQDALEKIRGVNSEVITGYWKKNIEIYMAVIQLVSTLAILFYFHWILPLLWIIISIPDFLYKNIAAKRQVTLFEEQMTLMRRMNYYSDLLFNVSCVKETKVYRMWNYIYQNYKEGSEKFTNLQLSIDKKNEKDNLIGQLIFFIAHRISLIIAIHLVIVGDLSVGAFTAFFFAGNYVIQALNIFSKSISELKRDEILINKIINFLDEKEPPREGTKVFEYNKFEIEFKNVTYKYPNALVNALDNVSFKIYNGEKISIVGDNGSGKSTLIRLLLGLSNPTSGEILVNGVNLTKLNDEEFKRNTAVVFQDYGKYYLSLGENIGLGNLSEINSILSLDRAASQSGADKIVKKYEHKYNQMLGNLYKNGVELSGGEWQKISLARGYIRNAMLLIMDEPTASLDPIAEFEVYKQFINLSDNKTSILISHRLGSATLSDRIIHLKKGKVIENGSHTELMKINSYYRELFIKQASWYQDVKDIKGLNNINA</sequence>
<feature type="transmembrane region" description="Helical" evidence="7">
    <location>
        <begin position="59"/>
        <end position="82"/>
    </location>
</feature>
<organism evidence="10 11">
    <name type="scientific">Sutcliffiella rhizosphaerae</name>
    <dbReference type="NCBI Taxonomy" id="2880967"/>
    <lineage>
        <taxon>Bacteria</taxon>
        <taxon>Bacillati</taxon>
        <taxon>Bacillota</taxon>
        <taxon>Bacilli</taxon>
        <taxon>Bacillales</taxon>
        <taxon>Bacillaceae</taxon>
        <taxon>Sutcliffiella</taxon>
    </lineage>
</organism>
<evidence type="ECO:0000256" key="3">
    <source>
        <dbReference type="ARBA" id="ARBA00022741"/>
    </source>
</evidence>
<evidence type="ECO:0000256" key="5">
    <source>
        <dbReference type="ARBA" id="ARBA00022989"/>
    </source>
</evidence>
<dbReference type="InterPro" id="IPR036640">
    <property type="entry name" value="ABC1_TM_sf"/>
</dbReference>
<dbReference type="EMBL" id="CAKJTJ010000064">
    <property type="protein sequence ID" value="CAG9623682.1"/>
    <property type="molecule type" value="Genomic_DNA"/>
</dbReference>
<feature type="transmembrane region" description="Helical" evidence="7">
    <location>
        <begin position="253"/>
        <end position="275"/>
    </location>
</feature>
<dbReference type="InterPro" id="IPR003439">
    <property type="entry name" value="ABC_transporter-like_ATP-bd"/>
</dbReference>
<reference evidence="10 11" key="1">
    <citation type="submission" date="2021-10" db="EMBL/GenBank/DDBJ databases">
        <authorList>
            <person name="Criscuolo A."/>
        </authorList>
    </citation>
    <scope>NUCLEOTIDE SEQUENCE [LARGE SCALE GENOMIC DNA]</scope>
    <source>
        <strain evidence="11">CIP 111883</strain>
    </source>
</reference>
<keyword evidence="5 7" id="KW-1133">Transmembrane helix</keyword>
<keyword evidence="6 7" id="KW-0472">Membrane</keyword>
<dbReference type="InterPro" id="IPR011527">
    <property type="entry name" value="ABC1_TM_dom"/>
</dbReference>
<comment type="caution">
    <text evidence="10">The sequence shown here is derived from an EMBL/GenBank/DDBJ whole genome shotgun (WGS) entry which is preliminary data.</text>
</comment>
<evidence type="ECO:0000256" key="7">
    <source>
        <dbReference type="SAM" id="Phobius"/>
    </source>
</evidence>
<keyword evidence="3" id="KW-0547">Nucleotide-binding</keyword>
<keyword evidence="11" id="KW-1185">Reference proteome</keyword>
<keyword evidence="2 7" id="KW-0812">Transmembrane</keyword>
<dbReference type="PROSITE" id="PS50929">
    <property type="entry name" value="ABC_TM1F"/>
    <property type="match status" value="1"/>
</dbReference>
<feature type="transmembrane region" description="Helical" evidence="7">
    <location>
        <begin position="281"/>
        <end position="301"/>
    </location>
</feature>
<feature type="transmembrane region" description="Helical" evidence="7">
    <location>
        <begin position="21"/>
        <end position="39"/>
    </location>
</feature>
<proteinExistence type="predicted"/>
<dbReference type="RefSeq" id="WP_230505342.1">
    <property type="nucleotide sequence ID" value="NZ_CAKJTJ010000064.1"/>
</dbReference>
<dbReference type="InterPro" id="IPR017871">
    <property type="entry name" value="ABC_transporter-like_CS"/>
</dbReference>
<keyword evidence="4 10" id="KW-0067">ATP-binding</keyword>
<accession>A0ABM8YUL3</accession>
<evidence type="ECO:0000256" key="6">
    <source>
        <dbReference type="ARBA" id="ARBA00023136"/>
    </source>
</evidence>
<dbReference type="Proteomes" id="UP000789833">
    <property type="component" value="Unassembled WGS sequence"/>
</dbReference>
<gene>
    <name evidence="10" type="primary">btuD_14</name>
    <name evidence="10" type="ORF">BACCIP111883_04514</name>
</gene>